<evidence type="ECO:0000313" key="2">
    <source>
        <dbReference type="Proteomes" id="UP000192678"/>
    </source>
</evidence>
<sequence>MNFIILGTEIPDYTLPMIEKYNSLDESQIVSEDVKMYNAAKMLTSDTYVIDMEQTRLYYKQKVYGLKVCFDRCLLSFGKFDIPSGGLGVWIPFDKPVYVDSALLSLVSWDCISHLKIFILNHTSLSWEFGSDLGSTTLRPLMLHSVILLLP</sequence>
<protein>
    <submittedName>
        <fullName evidence="1">Uncharacterized protein</fullName>
    </submittedName>
</protein>
<accession>A0A1W2DWP9</accession>
<name>A0A1W2DWP9_9SPHI</name>
<dbReference type="EMBL" id="FWYB01000008">
    <property type="protein sequence ID" value="SMD01727.1"/>
    <property type="molecule type" value="Genomic_DNA"/>
</dbReference>
<reference evidence="1 2" key="1">
    <citation type="submission" date="2017-04" db="EMBL/GenBank/DDBJ databases">
        <authorList>
            <person name="Afonso C.L."/>
            <person name="Miller P.J."/>
            <person name="Scott M.A."/>
            <person name="Spackman E."/>
            <person name="Goraichik I."/>
            <person name="Dimitrov K.M."/>
            <person name="Suarez D.L."/>
            <person name="Swayne D.E."/>
        </authorList>
    </citation>
    <scope>NUCLEOTIDE SEQUENCE [LARGE SCALE GENOMIC DNA]</scope>
    <source>
        <strain evidence="1 2">DSM 19625</strain>
    </source>
</reference>
<dbReference type="OrthoDB" id="594134at2"/>
<dbReference type="AlphaFoldDB" id="A0A1W2DWP9"/>
<evidence type="ECO:0000313" key="1">
    <source>
        <dbReference type="EMBL" id="SMD01727.1"/>
    </source>
</evidence>
<organism evidence="1 2">
    <name type="scientific">Pedobacter nyackensis</name>
    <dbReference type="NCBI Taxonomy" id="475255"/>
    <lineage>
        <taxon>Bacteria</taxon>
        <taxon>Pseudomonadati</taxon>
        <taxon>Bacteroidota</taxon>
        <taxon>Sphingobacteriia</taxon>
        <taxon>Sphingobacteriales</taxon>
        <taxon>Sphingobacteriaceae</taxon>
        <taxon>Pedobacter</taxon>
    </lineage>
</organism>
<dbReference type="RefSeq" id="WP_084290304.1">
    <property type="nucleotide sequence ID" value="NZ_FWYB01000008.1"/>
</dbReference>
<dbReference type="Proteomes" id="UP000192678">
    <property type="component" value="Unassembled WGS sequence"/>
</dbReference>
<gene>
    <name evidence="1" type="ORF">SAMN04488101_108208</name>
</gene>
<proteinExistence type="predicted"/>
<keyword evidence="2" id="KW-1185">Reference proteome</keyword>